<feature type="compositionally biased region" description="Acidic residues" evidence="1">
    <location>
        <begin position="835"/>
        <end position="848"/>
    </location>
</feature>
<feature type="region of interest" description="Disordered" evidence="1">
    <location>
        <begin position="344"/>
        <end position="603"/>
    </location>
</feature>
<evidence type="ECO:0000313" key="3">
    <source>
        <dbReference type="Proteomes" id="UP001321749"/>
    </source>
</evidence>
<feature type="compositionally biased region" description="Acidic residues" evidence="1">
    <location>
        <begin position="890"/>
        <end position="908"/>
    </location>
</feature>
<reference evidence="2" key="1">
    <citation type="journal article" date="2023" name="Mol. Phylogenet. Evol.">
        <title>Genome-scale phylogeny and comparative genomics of the fungal order Sordariales.</title>
        <authorList>
            <person name="Hensen N."/>
            <person name="Bonometti L."/>
            <person name="Westerberg I."/>
            <person name="Brannstrom I.O."/>
            <person name="Guillou S."/>
            <person name="Cros-Aarteil S."/>
            <person name="Calhoun S."/>
            <person name="Haridas S."/>
            <person name="Kuo A."/>
            <person name="Mondo S."/>
            <person name="Pangilinan J."/>
            <person name="Riley R."/>
            <person name="LaButti K."/>
            <person name="Andreopoulos B."/>
            <person name="Lipzen A."/>
            <person name="Chen C."/>
            <person name="Yan M."/>
            <person name="Daum C."/>
            <person name="Ng V."/>
            <person name="Clum A."/>
            <person name="Steindorff A."/>
            <person name="Ohm R.A."/>
            <person name="Martin F."/>
            <person name="Silar P."/>
            <person name="Natvig D.O."/>
            <person name="Lalanne C."/>
            <person name="Gautier V."/>
            <person name="Ament-Velasquez S.L."/>
            <person name="Kruys A."/>
            <person name="Hutchinson M.I."/>
            <person name="Powell A.J."/>
            <person name="Barry K."/>
            <person name="Miller A.N."/>
            <person name="Grigoriev I.V."/>
            <person name="Debuchy R."/>
            <person name="Gladieux P."/>
            <person name="Hiltunen Thoren M."/>
            <person name="Johannesson H."/>
        </authorList>
    </citation>
    <scope>NUCLEOTIDE SEQUENCE</scope>
    <source>
        <strain evidence="2">PSN324</strain>
    </source>
</reference>
<feature type="region of interest" description="Disordered" evidence="1">
    <location>
        <begin position="801"/>
        <end position="908"/>
    </location>
</feature>
<feature type="compositionally biased region" description="Basic residues" evidence="1">
    <location>
        <begin position="388"/>
        <end position="399"/>
    </location>
</feature>
<organism evidence="2 3">
    <name type="scientific">Cladorrhinum samala</name>
    <dbReference type="NCBI Taxonomy" id="585594"/>
    <lineage>
        <taxon>Eukaryota</taxon>
        <taxon>Fungi</taxon>
        <taxon>Dikarya</taxon>
        <taxon>Ascomycota</taxon>
        <taxon>Pezizomycotina</taxon>
        <taxon>Sordariomycetes</taxon>
        <taxon>Sordariomycetidae</taxon>
        <taxon>Sordariales</taxon>
        <taxon>Podosporaceae</taxon>
        <taxon>Cladorrhinum</taxon>
    </lineage>
</organism>
<gene>
    <name evidence="2" type="ORF">QBC42DRAFT_289107</name>
</gene>
<protein>
    <submittedName>
        <fullName evidence="2">Uncharacterized protein</fullName>
    </submittedName>
</protein>
<dbReference type="AlphaFoldDB" id="A0AAV9HLH1"/>
<feature type="region of interest" description="Disordered" evidence="1">
    <location>
        <begin position="674"/>
        <end position="694"/>
    </location>
</feature>
<proteinExistence type="predicted"/>
<evidence type="ECO:0000313" key="2">
    <source>
        <dbReference type="EMBL" id="KAK4459891.1"/>
    </source>
</evidence>
<name>A0AAV9HLH1_9PEZI</name>
<sequence>MSCGPWVSSFYWLWKAKRDEQQPGYWENVAELDSARLIPSCLSVENYQIDNGGVPNHYMDMNLLSSLPPPSGPGNPMPLSDFWEFSDQCLIQMEGPISTQGMFQGQAPQSSSSLSGLGNMADPIVIDSYLQSGRQQQALHGNWMPAGFGSTSNPIQLGQTFQSGQPFPGVNAFPTQRHALNPSQIDRECQLGPPIPGNGTIGNPYAIGNAMEQGFNPGTRNEEFLLANPIQTGRGGTAQDPITIGDDDSDNDDGSSGNNLAPEFFIDTLAQAADEAEEIDRARATKRDGQRVMRDRNGYTYINRELRDDPVIKYKPPPLLTRRQQTVNSINDILKKWGRSRTYEQVWGDQSPETSPEPESPDHDVQEEPPSSPPRYGDPDDGGWRPAVPRRRAVQKSRRATPPPPLPGSDNESDDDWEATQPRAPKSGRPAPPQPAQENTQARKRAVASSDAEGLKRKRGRPRKNDEVPSPGPIFVAFPRRAQPATIPQPPRGGQFKPPVQQTKKRNSATRRKAEPKLNARGSEIPARKRKAEAQLNKDGNQVKRRVTGGAPSLKPVPVPVPVPAQEAAAMLPPPLPSSQHASNIDAEDLAEAERRRQRSRSKTADMDAIFVNNFGQQLTRRQVSSLPNIQYMPGGRYGGGKWREKDTDTVWVMLNPIEQVRKPWILEKINNARRKSQTPAPPSAAAVVSASEPQVAVEPTIVVRGKGKEVLPWGLGQDDDDDDDDDNGNGQEGSAITLGSQASNTRMNSRRPSTSADSVNTARRSRSIMSTSEPTRSVSPHSYYGGMGAGSSVALNMTAEQGERSVGSAAGKGKAGGKGKTVTLHASDRHLAQVEEEENNNNNETDDREPSHHGGKGKAPHSDRFQFFGGGKGADFLEEAQRNFTLDPMDTDYSESGDEPMPGEDDD</sequence>
<feature type="compositionally biased region" description="Polar residues" evidence="1">
    <location>
        <begin position="729"/>
        <end position="781"/>
    </location>
</feature>
<feature type="compositionally biased region" description="Low complexity" evidence="1">
    <location>
        <begin position="684"/>
        <end position="694"/>
    </location>
</feature>
<feature type="region of interest" description="Disordered" evidence="1">
    <location>
        <begin position="232"/>
        <end position="260"/>
    </location>
</feature>
<dbReference type="EMBL" id="MU865025">
    <property type="protein sequence ID" value="KAK4459891.1"/>
    <property type="molecule type" value="Genomic_DNA"/>
</dbReference>
<feature type="compositionally biased region" description="Acidic residues" evidence="1">
    <location>
        <begin position="718"/>
        <end position="728"/>
    </location>
</feature>
<evidence type="ECO:0000256" key="1">
    <source>
        <dbReference type="SAM" id="MobiDB-lite"/>
    </source>
</evidence>
<accession>A0AAV9HLH1</accession>
<feature type="region of interest" description="Disordered" evidence="1">
    <location>
        <begin position="710"/>
        <end position="785"/>
    </location>
</feature>
<reference evidence="2" key="2">
    <citation type="submission" date="2023-06" db="EMBL/GenBank/DDBJ databases">
        <authorList>
            <consortium name="Lawrence Berkeley National Laboratory"/>
            <person name="Mondo S.J."/>
            <person name="Hensen N."/>
            <person name="Bonometti L."/>
            <person name="Westerberg I."/>
            <person name="Brannstrom I.O."/>
            <person name="Guillou S."/>
            <person name="Cros-Aarteil S."/>
            <person name="Calhoun S."/>
            <person name="Haridas S."/>
            <person name="Kuo A."/>
            <person name="Pangilinan J."/>
            <person name="Riley R."/>
            <person name="Labutti K."/>
            <person name="Andreopoulos B."/>
            <person name="Lipzen A."/>
            <person name="Chen C."/>
            <person name="Yanf M."/>
            <person name="Daum C."/>
            <person name="Ng V."/>
            <person name="Clum A."/>
            <person name="Steindorff A."/>
            <person name="Ohm R."/>
            <person name="Martin F."/>
            <person name="Silar P."/>
            <person name="Natvig D."/>
            <person name="Lalanne C."/>
            <person name="Gautier V."/>
            <person name="Ament-Velasquez S.L."/>
            <person name="Kruys A."/>
            <person name="Hutchinson M.I."/>
            <person name="Powell A.J."/>
            <person name="Barry K."/>
            <person name="Miller A.N."/>
            <person name="Grigoriev I.V."/>
            <person name="Debuchy R."/>
            <person name="Gladieux P."/>
            <person name="Thoren M.H."/>
            <person name="Johannesson H."/>
        </authorList>
    </citation>
    <scope>NUCLEOTIDE SEQUENCE</scope>
    <source>
        <strain evidence="2">PSN324</strain>
    </source>
</reference>
<dbReference type="Proteomes" id="UP001321749">
    <property type="component" value="Unassembled WGS sequence"/>
</dbReference>
<comment type="caution">
    <text evidence="2">The sequence shown here is derived from an EMBL/GenBank/DDBJ whole genome shotgun (WGS) entry which is preliminary data.</text>
</comment>
<keyword evidence="3" id="KW-1185">Reference proteome</keyword>